<proteinExistence type="predicted"/>
<evidence type="ECO:0000313" key="2">
    <source>
        <dbReference type="EMBL" id="CAF1591471.1"/>
    </source>
</evidence>
<dbReference type="Proteomes" id="UP000663824">
    <property type="component" value="Unassembled WGS sequence"/>
</dbReference>
<dbReference type="EMBL" id="CAJNOW010010984">
    <property type="protein sequence ID" value="CAF1591471.1"/>
    <property type="molecule type" value="Genomic_DNA"/>
</dbReference>
<keyword evidence="1" id="KW-0732">Signal</keyword>
<protein>
    <submittedName>
        <fullName evidence="2">Uncharacterized protein</fullName>
    </submittedName>
</protein>
<evidence type="ECO:0000313" key="3">
    <source>
        <dbReference type="EMBL" id="CAF2117473.1"/>
    </source>
</evidence>
<comment type="caution">
    <text evidence="2">The sequence shown here is derived from an EMBL/GenBank/DDBJ whole genome shotgun (WGS) entry which is preliminary data.</text>
</comment>
<dbReference type="PANTHER" id="PTHR40616:SF1">
    <property type="entry name" value="LINALOOL DEHYDRATASE_ISOMERASE DOMAIN-CONTAINING PROTEIN"/>
    <property type="match status" value="1"/>
</dbReference>
<reference evidence="2" key="1">
    <citation type="submission" date="2021-02" db="EMBL/GenBank/DDBJ databases">
        <authorList>
            <person name="Nowell W R."/>
        </authorList>
    </citation>
    <scope>NUCLEOTIDE SEQUENCE</scope>
</reference>
<dbReference type="EMBL" id="CAJNRE010013238">
    <property type="protein sequence ID" value="CAF2117473.1"/>
    <property type="molecule type" value="Genomic_DNA"/>
</dbReference>
<dbReference type="PANTHER" id="PTHR40616">
    <property type="entry name" value="LINALOOL DEHYDRATASE_ISOMERASE DOMAIN-CONTAINING PROTEIN"/>
    <property type="match status" value="1"/>
</dbReference>
<feature type="chain" id="PRO_5036412593" evidence="1">
    <location>
        <begin position="22"/>
        <end position="607"/>
    </location>
</feature>
<gene>
    <name evidence="2" type="ORF">KQP761_LOCUS21247</name>
    <name evidence="3" type="ORF">MBJ925_LOCUS25266</name>
</gene>
<accession>A0A816A0L2</accession>
<feature type="signal peptide" evidence="1">
    <location>
        <begin position="1"/>
        <end position="21"/>
    </location>
</feature>
<evidence type="ECO:0000256" key="1">
    <source>
        <dbReference type="SAM" id="SignalP"/>
    </source>
</evidence>
<organism evidence="2 4">
    <name type="scientific">Rotaria magnacalcarata</name>
    <dbReference type="NCBI Taxonomy" id="392030"/>
    <lineage>
        <taxon>Eukaryota</taxon>
        <taxon>Metazoa</taxon>
        <taxon>Spiralia</taxon>
        <taxon>Gnathifera</taxon>
        <taxon>Rotifera</taxon>
        <taxon>Eurotatoria</taxon>
        <taxon>Bdelloidea</taxon>
        <taxon>Philodinida</taxon>
        <taxon>Philodinidae</taxon>
        <taxon>Rotaria</taxon>
    </lineage>
</organism>
<sequence length="607" mass="68701">MYLTTVKIFVILMVSITNICSIWTDAVPNPAVRSVPRFRPVVPRQQLPTVKKVEILNWAKAQESEYDSTEAMLIKNFTYSPLQYHSTWQGNTVHPLRDAAIYAVALLDSEDNGMEKRAFDVLRKILLLQDTKNDSKTYGIWQYYLEEPLEKMSPPDWNWADFIGTQLLQVVINHHERLPTDLATNMATALIHAARSIQRRNVGPSYTNIAVMGAHVTLAVGEIYNITDLHQYALRRLRMLANYTKENGGFEEYNSPSYTVVVVEELGRLRMHAVVPEAQQLAAELYYIAWKEIIDHYHPSTGQWAGPHSRSYRTILGDGHVRFLKRSMKNELDPRLPLPVPDALKPIFLSNTTIPHTVINTYAKGVPNTRQDLIGTTYLDVSWTVGSINWGEMWNQRRPLVAYWTTKDKTSYFQLRFLHDGNDFSDAQFFSVQKQGQILAGLVLATDGGDKHISLDKIKNATISAADLRLRFEIGGSDATNASVTIPIIANPIKLKFGNMSLQLAMPSIHFDNHSTQYFNVTRGKDHVYIDYILFNGARKNIQLDTLKAAAVIVAAQFSNGESPWSQTLTTLQGDLTQTKWQDLCLAIQTKPSTVAQLRKTVKYGCQ</sequence>
<dbReference type="Proteomes" id="UP000663834">
    <property type="component" value="Unassembled WGS sequence"/>
</dbReference>
<evidence type="ECO:0000313" key="4">
    <source>
        <dbReference type="Proteomes" id="UP000663834"/>
    </source>
</evidence>
<dbReference type="AlphaFoldDB" id="A0A816A0L2"/>
<dbReference type="OrthoDB" id="2580323at2759"/>
<name>A0A816A0L2_9BILA</name>